<proteinExistence type="predicted"/>
<accession>A0A0A9VX45</accession>
<reference evidence="1" key="1">
    <citation type="journal article" date="2014" name="PLoS ONE">
        <title>Transcriptome-Based Identification of ABC Transporters in the Western Tarnished Plant Bug Lygus hesperus.</title>
        <authorList>
            <person name="Hull J.J."/>
            <person name="Chaney K."/>
            <person name="Geib S.M."/>
            <person name="Fabrick J.A."/>
            <person name="Brent C.S."/>
            <person name="Walsh D."/>
            <person name="Lavine L.C."/>
        </authorList>
    </citation>
    <scope>NUCLEOTIDE SEQUENCE</scope>
</reference>
<sequence>FYSMTVVLTRQQDVRVAFGYDLRRAEEYPNRTTLPIFFQHLHQRPNSEIPHFQRLTVIYNIAQDHFLRIVPTVQAKDRWVPAGPDAFESTLKRRRQSHINHVDLAKDGWYAILIDNILLEKVNYHSMTSYTIIISQDDPRNETVVKVILVRQKPADTFSTKCLK</sequence>
<dbReference type="EMBL" id="GBHO01043390">
    <property type="protein sequence ID" value="JAG00214.1"/>
    <property type="molecule type" value="Transcribed_RNA"/>
</dbReference>
<name>A0A0A9VX45_LYGHE</name>
<evidence type="ECO:0000313" key="1">
    <source>
        <dbReference type="EMBL" id="JAG00214.1"/>
    </source>
</evidence>
<gene>
    <name evidence="1" type="ORF">CM83_100663</name>
</gene>
<feature type="non-terminal residue" evidence="1">
    <location>
        <position position="1"/>
    </location>
</feature>
<protein>
    <submittedName>
        <fullName evidence="1">Uncharacterized protein</fullName>
    </submittedName>
</protein>
<organism evidence="1">
    <name type="scientific">Lygus hesperus</name>
    <name type="common">Western plant bug</name>
    <dbReference type="NCBI Taxonomy" id="30085"/>
    <lineage>
        <taxon>Eukaryota</taxon>
        <taxon>Metazoa</taxon>
        <taxon>Ecdysozoa</taxon>
        <taxon>Arthropoda</taxon>
        <taxon>Hexapoda</taxon>
        <taxon>Insecta</taxon>
        <taxon>Pterygota</taxon>
        <taxon>Neoptera</taxon>
        <taxon>Paraneoptera</taxon>
        <taxon>Hemiptera</taxon>
        <taxon>Heteroptera</taxon>
        <taxon>Panheteroptera</taxon>
        <taxon>Cimicomorpha</taxon>
        <taxon>Miridae</taxon>
        <taxon>Mirini</taxon>
        <taxon>Lygus</taxon>
    </lineage>
</organism>
<reference evidence="1" key="2">
    <citation type="submission" date="2014-07" db="EMBL/GenBank/DDBJ databases">
        <authorList>
            <person name="Hull J."/>
        </authorList>
    </citation>
    <scope>NUCLEOTIDE SEQUENCE</scope>
</reference>
<dbReference type="AlphaFoldDB" id="A0A0A9VX45"/>